<reference evidence="2 3" key="1">
    <citation type="submission" date="2017-06" db="EMBL/GenBank/DDBJ databases">
        <title>Genome sequencing of cyanobaciteial culture collection at National Institute for Environmental Studies (NIES).</title>
        <authorList>
            <person name="Hirose Y."/>
            <person name="Shimura Y."/>
            <person name="Fujisawa T."/>
            <person name="Nakamura Y."/>
            <person name="Kawachi M."/>
        </authorList>
    </citation>
    <scope>NUCLEOTIDE SEQUENCE [LARGE SCALE GENOMIC DNA]</scope>
    <source>
        <strain evidence="2 3">NIES-267</strain>
    </source>
</reference>
<name>A0A1Z4LX92_9CYAN</name>
<keyword evidence="1" id="KW-1133">Transmembrane helix</keyword>
<keyword evidence="1" id="KW-0812">Transmembrane</keyword>
<keyword evidence="3" id="KW-1185">Reference proteome</keyword>
<keyword evidence="1" id="KW-0472">Membrane</keyword>
<proteinExistence type="predicted"/>
<dbReference type="EMBL" id="AP018227">
    <property type="protein sequence ID" value="BAY85810.1"/>
    <property type="molecule type" value="Genomic_DNA"/>
</dbReference>
<accession>A0A1Z4LX92</accession>
<dbReference type="AlphaFoldDB" id="A0A1Z4LX92"/>
<evidence type="ECO:0000256" key="1">
    <source>
        <dbReference type="SAM" id="Phobius"/>
    </source>
</evidence>
<evidence type="ECO:0000313" key="3">
    <source>
        <dbReference type="Proteomes" id="UP000218418"/>
    </source>
</evidence>
<evidence type="ECO:0000313" key="2">
    <source>
        <dbReference type="EMBL" id="BAY85810.1"/>
    </source>
</evidence>
<organism evidence="2 3">
    <name type="scientific">Calothrix parasitica NIES-267</name>
    <dbReference type="NCBI Taxonomy" id="1973488"/>
    <lineage>
        <taxon>Bacteria</taxon>
        <taxon>Bacillati</taxon>
        <taxon>Cyanobacteriota</taxon>
        <taxon>Cyanophyceae</taxon>
        <taxon>Nostocales</taxon>
        <taxon>Calotrichaceae</taxon>
        <taxon>Calothrix</taxon>
    </lineage>
</organism>
<dbReference type="Proteomes" id="UP000218418">
    <property type="component" value="Chromosome"/>
</dbReference>
<evidence type="ECO:0008006" key="4">
    <source>
        <dbReference type="Google" id="ProtNLM"/>
    </source>
</evidence>
<gene>
    <name evidence="2" type="ORF">NIES267_53110</name>
</gene>
<dbReference type="OrthoDB" id="451203at2"/>
<feature type="transmembrane region" description="Helical" evidence="1">
    <location>
        <begin position="18"/>
        <end position="39"/>
    </location>
</feature>
<dbReference type="Pfam" id="PF11832">
    <property type="entry name" value="DUF3352"/>
    <property type="match status" value="1"/>
</dbReference>
<dbReference type="InterPro" id="IPR021787">
    <property type="entry name" value="DUF3352"/>
</dbReference>
<protein>
    <recommendedName>
        <fullName evidence="4">DUF3352 domain-containing protein</fullName>
    </recommendedName>
</protein>
<sequence>MTLPVVSISGKTKKKPSLVLTLSGAGLLIGSGIAAYWLFTQGKPLSRDMPVGANIIPQDALFTVSLSTDSSQWEKLRSLGTKKSQAALDKNLIQLRDRFLAKEGFDFKKDVSPWVGEQVTIAILAPKTPVTASKPVATDGKLAAVDQSLVMVLPIKNQNKIQTAFAQPKALKGKWVDREYEGITIKEGKTQSGEKLSTAIIENRFLVIADNSKATERTIKAYKDKATLASSNGFAKYLPKIATYQPLAQFYVNVPSAAQIASATSAKRRLPAQVLAQLKNNQGLAGTVSLESQGLRLKGISWLKPTSRRVLAVENKANTMTTRLPAETLVMFSGGNLRRLWADYVLTSQKNSLSPIKPEKLRSGFKDYLGLDFDRDLLSWMGGEFAVSVIPQVPNKDFPQDVRAALVFMVQASDKRKAETSLKQLDDAMRNQYQFKVKEDKVGEIPVTRWIGPSGTLTATHGWLDENIAFLSLGTPITDKIIPKPKDILANAGSFQKAVPSELNPTNTQFFLDMEAAATSMSIPALFPEQQSFLNALNSIGVTSAVTDSRTTRYDILLNLKKGEKPKELPPPEAKSE</sequence>